<evidence type="ECO:0000259" key="13">
    <source>
        <dbReference type="PROSITE" id="PS51918"/>
    </source>
</evidence>
<evidence type="ECO:0000256" key="11">
    <source>
        <dbReference type="PIRSR" id="PIRSR004911-1"/>
    </source>
</evidence>
<reference evidence="14 15" key="1">
    <citation type="submission" date="2017-07" db="EMBL/GenBank/DDBJ databases">
        <title>Leptospira spp. isolated from tropical soils.</title>
        <authorList>
            <person name="Thibeaux R."/>
            <person name="Iraola G."/>
            <person name="Ferres I."/>
            <person name="Bierque E."/>
            <person name="Girault D."/>
            <person name="Soupe-Gilbert M.-E."/>
            <person name="Picardeau M."/>
            <person name="Goarant C."/>
        </authorList>
    </citation>
    <scope>NUCLEOTIDE SEQUENCE [LARGE SCALE GENOMIC DNA]</scope>
    <source>
        <strain evidence="14 15">FH2-B-A1</strain>
    </source>
</reference>
<dbReference type="SFLD" id="SFLDS00029">
    <property type="entry name" value="Radical_SAM"/>
    <property type="match status" value="1"/>
</dbReference>
<evidence type="ECO:0000256" key="8">
    <source>
        <dbReference type="ARBA" id="ARBA00023004"/>
    </source>
</evidence>
<dbReference type="RefSeq" id="WP_100744941.1">
    <property type="nucleotide sequence ID" value="NZ_NPDW01000003.1"/>
</dbReference>
<dbReference type="EMBL" id="NPDX01000006">
    <property type="protein sequence ID" value="PJZ83265.1"/>
    <property type="molecule type" value="Genomic_DNA"/>
</dbReference>
<name>A0A2N0AG43_9LEPT</name>
<dbReference type="Pfam" id="PF04055">
    <property type="entry name" value="Radical_SAM"/>
    <property type="match status" value="1"/>
</dbReference>
<feature type="modified residue" description="N6-(pyridoxal phosphate)lysine" evidence="12">
    <location>
        <position position="324"/>
    </location>
</feature>
<comment type="caution">
    <text evidence="14">The sequence shown here is derived from an EMBL/GenBank/DDBJ whole genome shotgun (WGS) entry which is preliminary data.</text>
</comment>
<keyword evidence="6 11" id="KW-0479">Metal-binding</keyword>
<dbReference type="GO" id="GO:0051539">
    <property type="term" value="F:4 iron, 4 sulfur cluster binding"/>
    <property type="evidence" value="ECO:0007669"/>
    <property type="project" value="UniProtKB-KW"/>
</dbReference>
<sequence>MTWSDWKWQLQNRITTLGDLEEKLTLTDEERESFAPALADFSFAVTPYYLEQIDQKNPNCPIRKQVLPRAGELKKNPNEVEDPLAEERYMPVKGVTHRYPDRAIWYISHVCAVYCRFCTRKRKVSDPEETPNRNEWEKALEYFRTHTELREVILSGGDPLTLSDSSLDYLLGELKSIPHLNQIRIHSRHPVTMPMRLTESLASVFAKYFPLYMVTHFNHPNEITEETKMYVMRMIKAGHLSIFNQTVLLSGINDDEKVLSELNYKLISIGIKPYYLHQCDEVFGSSDFVVPIERGIEIYRKLRGFHSGITIPSYVKDLTGGGGKVLLSPDYFQKKTKDGYLFQNYLGDEYEVGH</sequence>
<keyword evidence="7 12" id="KW-0663">Pyridoxal phosphate</keyword>
<evidence type="ECO:0000256" key="3">
    <source>
        <dbReference type="ARBA" id="ARBA00008703"/>
    </source>
</evidence>
<feature type="binding site" evidence="11">
    <location>
        <position position="118"/>
    </location>
    <ligand>
        <name>[4Fe-4S] cluster</name>
        <dbReference type="ChEBI" id="CHEBI:49883"/>
        <note>4Fe-4S-S-AdoMet</note>
    </ligand>
</feature>
<evidence type="ECO:0000313" key="15">
    <source>
        <dbReference type="Proteomes" id="UP000232145"/>
    </source>
</evidence>
<dbReference type="InterPro" id="IPR013785">
    <property type="entry name" value="Aldolase_TIM"/>
</dbReference>
<dbReference type="Gene3D" id="6.10.140.1170">
    <property type="match status" value="1"/>
</dbReference>
<evidence type="ECO:0000256" key="2">
    <source>
        <dbReference type="ARBA" id="ARBA00001966"/>
    </source>
</evidence>
<dbReference type="GO" id="GO:0046872">
    <property type="term" value="F:metal ion binding"/>
    <property type="evidence" value="ECO:0007669"/>
    <property type="project" value="UniProtKB-KW"/>
</dbReference>
<organism evidence="14 15">
    <name type="scientific">Leptospira harrisiae</name>
    <dbReference type="NCBI Taxonomy" id="2023189"/>
    <lineage>
        <taxon>Bacteria</taxon>
        <taxon>Pseudomonadati</taxon>
        <taxon>Spirochaetota</taxon>
        <taxon>Spirochaetia</taxon>
        <taxon>Leptospirales</taxon>
        <taxon>Leptospiraceae</taxon>
        <taxon>Leptospira</taxon>
    </lineage>
</organism>
<dbReference type="InterPro" id="IPR025895">
    <property type="entry name" value="LAM_C_dom"/>
</dbReference>
<keyword evidence="4 11" id="KW-0004">4Fe-4S</keyword>
<evidence type="ECO:0000256" key="5">
    <source>
        <dbReference type="ARBA" id="ARBA00022691"/>
    </source>
</evidence>
<accession>A0A2N0AG43</accession>
<proteinExistence type="inferred from homology"/>
<dbReference type="InterPro" id="IPR003739">
    <property type="entry name" value="Lys_aminomutase/Glu_NH3_mut"/>
</dbReference>
<keyword evidence="10" id="KW-0413">Isomerase</keyword>
<dbReference type="GO" id="GO:0016853">
    <property type="term" value="F:isomerase activity"/>
    <property type="evidence" value="ECO:0007669"/>
    <property type="project" value="UniProtKB-KW"/>
</dbReference>
<dbReference type="Gene3D" id="3.20.20.70">
    <property type="entry name" value="Aldolase class I"/>
    <property type="match status" value="1"/>
</dbReference>
<dbReference type="PIRSF" id="PIRSF004911">
    <property type="entry name" value="DUF160"/>
    <property type="match status" value="1"/>
</dbReference>
<dbReference type="PANTHER" id="PTHR30538:SF1">
    <property type="entry name" value="L-LYSINE 2,3-AMINOMUTASE"/>
    <property type="match status" value="1"/>
</dbReference>
<dbReference type="AlphaFoldDB" id="A0A2N0AG43"/>
<keyword evidence="8" id="KW-0408">Iron</keyword>
<keyword evidence="15" id="KW-1185">Reference proteome</keyword>
<dbReference type="CDD" id="cd01335">
    <property type="entry name" value="Radical_SAM"/>
    <property type="match status" value="1"/>
</dbReference>
<evidence type="ECO:0000256" key="1">
    <source>
        <dbReference type="ARBA" id="ARBA00001933"/>
    </source>
</evidence>
<protein>
    <submittedName>
        <fullName evidence="14">Lysine 2,3-aminomutase</fullName>
    </submittedName>
</protein>
<comment type="cofactor">
    <cofactor evidence="2">
        <name>[4Fe-4S] cluster</name>
        <dbReference type="ChEBI" id="CHEBI:49883"/>
    </cofactor>
</comment>
<keyword evidence="9 11" id="KW-0411">Iron-sulfur</keyword>
<evidence type="ECO:0000256" key="10">
    <source>
        <dbReference type="ARBA" id="ARBA00023235"/>
    </source>
</evidence>
<dbReference type="NCBIfam" id="TIGR00238">
    <property type="entry name" value="KamA family radical SAM protein"/>
    <property type="match status" value="1"/>
</dbReference>
<comment type="cofactor">
    <cofactor evidence="1 12">
        <name>pyridoxal 5'-phosphate</name>
        <dbReference type="ChEBI" id="CHEBI:597326"/>
    </cofactor>
</comment>
<evidence type="ECO:0000256" key="4">
    <source>
        <dbReference type="ARBA" id="ARBA00022485"/>
    </source>
</evidence>
<dbReference type="Proteomes" id="UP000232145">
    <property type="component" value="Unassembled WGS sequence"/>
</dbReference>
<dbReference type="Pfam" id="PF12544">
    <property type="entry name" value="LAM_C"/>
    <property type="match status" value="1"/>
</dbReference>
<dbReference type="InterPro" id="IPR058240">
    <property type="entry name" value="rSAM_sf"/>
</dbReference>
<dbReference type="OrthoDB" id="9768064at2"/>
<feature type="binding site" evidence="11">
    <location>
        <position position="115"/>
    </location>
    <ligand>
        <name>[4Fe-4S] cluster</name>
        <dbReference type="ChEBI" id="CHEBI:49883"/>
        <note>4Fe-4S-S-AdoMet</note>
    </ligand>
</feature>
<evidence type="ECO:0000256" key="12">
    <source>
        <dbReference type="PIRSR" id="PIRSR603739-50"/>
    </source>
</evidence>
<evidence type="ECO:0000256" key="7">
    <source>
        <dbReference type="ARBA" id="ARBA00022898"/>
    </source>
</evidence>
<comment type="similarity">
    <text evidence="3">Belongs to the radical SAM superfamily. KamA family.</text>
</comment>
<feature type="binding site" evidence="11">
    <location>
        <position position="111"/>
    </location>
    <ligand>
        <name>[4Fe-4S] cluster</name>
        <dbReference type="ChEBI" id="CHEBI:49883"/>
        <note>4Fe-4S-S-AdoMet</note>
    </ligand>
</feature>
<keyword evidence="5" id="KW-0949">S-adenosyl-L-methionine</keyword>
<evidence type="ECO:0000313" key="14">
    <source>
        <dbReference type="EMBL" id="PJZ83265.1"/>
    </source>
</evidence>
<dbReference type="SFLD" id="SFLDG01070">
    <property type="entry name" value="PLP-dependent"/>
    <property type="match status" value="1"/>
</dbReference>
<dbReference type="PROSITE" id="PS51918">
    <property type="entry name" value="RADICAL_SAM"/>
    <property type="match status" value="1"/>
</dbReference>
<evidence type="ECO:0000256" key="9">
    <source>
        <dbReference type="ARBA" id="ARBA00023014"/>
    </source>
</evidence>
<dbReference type="InterPro" id="IPR007197">
    <property type="entry name" value="rSAM"/>
</dbReference>
<feature type="domain" description="Radical SAM core" evidence="13">
    <location>
        <begin position="97"/>
        <end position="312"/>
    </location>
</feature>
<gene>
    <name evidence="14" type="ORF">CH364_16415</name>
</gene>
<dbReference type="PANTHER" id="PTHR30538">
    <property type="entry name" value="LYSINE 2,3-AMINOMUTASE-RELATED"/>
    <property type="match status" value="1"/>
</dbReference>
<dbReference type="SUPFAM" id="SSF102114">
    <property type="entry name" value="Radical SAM enzymes"/>
    <property type="match status" value="1"/>
</dbReference>
<evidence type="ECO:0000256" key="6">
    <source>
        <dbReference type="ARBA" id="ARBA00022723"/>
    </source>
</evidence>